<dbReference type="Proteomes" id="UP000503447">
    <property type="component" value="Chromosome"/>
</dbReference>
<sequence length="77" mass="9262">MRENPHLEFQRLPSYSPQLNPIERFWKKLRRRATHNRLFDTLADLKASIRASLCYFQAVRHKVKSLIEGRPKRKTSK</sequence>
<evidence type="ECO:0000313" key="3">
    <source>
        <dbReference type="Proteomes" id="UP000503447"/>
    </source>
</evidence>
<dbReference type="Gene3D" id="3.30.420.10">
    <property type="entry name" value="Ribonuclease H-like superfamily/Ribonuclease H"/>
    <property type="match status" value="1"/>
</dbReference>
<feature type="domain" description="Tc1-like transposase DDE" evidence="1">
    <location>
        <begin position="5"/>
        <end position="46"/>
    </location>
</feature>
<dbReference type="AlphaFoldDB" id="A0A6M5YZY1"/>
<organism evidence="2 3">
    <name type="scientific">Frigoriglobus tundricola</name>
    <dbReference type="NCBI Taxonomy" id="2774151"/>
    <lineage>
        <taxon>Bacteria</taxon>
        <taxon>Pseudomonadati</taxon>
        <taxon>Planctomycetota</taxon>
        <taxon>Planctomycetia</taxon>
        <taxon>Gemmatales</taxon>
        <taxon>Gemmataceae</taxon>
        <taxon>Frigoriglobus</taxon>
    </lineage>
</organism>
<evidence type="ECO:0000259" key="1">
    <source>
        <dbReference type="Pfam" id="PF13358"/>
    </source>
</evidence>
<name>A0A6M5YZY1_9BACT</name>
<accession>A0A6M5YZY1</accession>
<dbReference type="InterPro" id="IPR036397">
    <property type="entry name" value="RNaseH_sf"/>
</dbReference>
<proteinExistence type="predicted"/>
<dbReference type="Pfam" id="PF13358">
    <property type="entry name" value="DDE_3"/>
    <property type="match status" value="1"/>
</dbReference>
<protein>
    <submittedName>
        <fullName evidence="2">Mobile element protein</fullName>
    </submittedName>
</protein>
<dbReference type="EMBL" id="CP053452">
    <property type="protein sequence ID" value="QJW99094.1"/>
    <property type="molecule type" value="Genomic_DNA"/>
</dbReference>
<gene>
    <name evidence="2" type="ORF">FTUN_6692</name>
</gene>
<evidence type="ECO:0000313" key="2">
    <source>
        <dbReference type="EMBL" id="QJW99094.1"/>
    </source>
</evidence>
<keyword evidence="3" id="KW-1185">Reference proteome</keyword>
<dbReference type="KEGG" id="ftj:FTUN_6692"/>
<reference evidence="3" key="1">
    <citation type="submission" date="2020-05" db="EMBL/GenBank/DDBJ databases">
        <title>Frigoriglobus tundricola gen. nov., sp. nov., a psychrotolerant cellulolytic planctomycete of the family Gemmataceae with two divergent copies of 16S rRNA gene.</title>
        <authorList>
            <person name="Kulichevskaya I.S."/>
            <person name="Ivanova A.A."/>
            <person name="Naumoff D.G."/>
            <person name="Beletsky A.V."/>
            <person name="Rijpstra W.I.C."/>
            <person name="Sinninghe Damste J.S."/>
            <person name="Mardanov A.V."/>
            <person name="Ravin N.V."/>
            <person name="Dedysh S.N."/>
        </authorList>
    </citation>
    <scope>NUCLEOTIDE SEQUENCE [LARGE SCALE GENOMIC DNA]</scope>
    <source>
        <strain evidence="3">PL17</strain>
    </source>
</reference>
<dbReference type="GO" id="GO:0003676">
    <property type="term" value="F:nucleic acid binding"/>
    <property type="evidence" value="ECO:0007669"/>
    <property type="project" value="InterPro"/>
</dbReference>
<dbReference type="InterPro" id="IPR038717">
    <property type="entry name" value="Tc1-like_DDE_dom"/>
</dbReference>